<dbReference type="InterPro" id="IPR046357">
    <property type="entry name" value="PPIase_dom_sf"/>
</dbReference>
<keyword evidence="6" id="KW-0143">Chaperone</keyword>
<dbReference type="Proteomes" id="UP000075606">
    <property type="component" value="Unassembled WGS sequence"/>
</dbReference>
<dbReference type="SUPFAM" id="SSF54534">
    <property type="entry name" value="FKBP-like"/>
    <property type="match status" value="1"/>
</dbReference>
<feature type="domain" description="PPIase FKBP-type" evidence="11">
    <location>
        <begin position="7"/>
        <end position="83"/>
    </location>
</feature>
<keyword evidence="13" id="KW-1185">Reference proteome</keyword>
<evidence type="ECO:0000256" key="10">
    <source>
        <dbReference type="RuleBase" id="RU003915"/>
    </source>
</evidence>
<dbReference type="PANTHER" id="PTHR47861:SF3">
    <property type="entry name" value="FKBP-TYPE PEPTIDYL-PROLYL CIS-TRANS ISOMERASE SLYD"/>
    <property type="match status" value="1"/>
</dbReference>
<evidence type="ECO:0000256" key="1">
    <source>
        <dbReference type="ARBA" id="ARBA00000971"/>
    </source>
</evidence>
<protein>
    <recommendedName>
        <fullName evidence="10">Peptidyl-prolyl cis-trans isomerase</fullName>
        <ecNumber evidence="10">5.2.1.8</ecNumber>
    </recommendedName>
</protein>
<dbReference type="EC" id="5.2.1.8" evidence="10"/>
<dbReference type="InterPro" id="IPR001179">
    <property type="entry name" value="PPIase_FKBP_dom"/>
</dbReference>
<dbReference type="GO" id="GO:0042026">
    <property type="term" value="P:protein refolding"/>
    <property type="evidence" value="ECO:0007669"/>
    <property type="project" value="UniProtKB-ARBA"/>
</dbReference>
<evidence type="ECO:0000313" key="12">
    <source>
        <dbReference type="EMBL" id="KYG76163.1"/>
    </source>
</evidence>
<dbReference type="STRING" id="333140.AWW68_08375"/>
<evidence type="ECO:0000256" key="3">
    <source>
        <dbReference type="ARBA" id="ARBA00006577"/>
    </source>
</evidence>
<accession>A0A150XBR5</accession>
<comment type="similarity">
    <text evidence="3 10">Belongs to the FKBP-type PPIase family.</text>
</comment>
<dbReference type="PANTHER" id="PTHR47861">
    <property type="entry name" value="FKBP-TYPE PEPTIDYL-PROLYL CIS-TRANS ISOMERASE SLYD"/>
    <property type="match status" value="1"/>
</dbReference>
<evidence type="ECO:0000256" key="2">
    <source>
        <dbReference type="ARBA" id="ARBA00004496"/>
    </source>
</evidence>
<evidence type="ECO:0000256" key="4">
    <source>
        <dbReference type="ARBA" id="ARBA00022490"/>
    </source>
</evidence>
<dbReference type="AlphaFoldDB" id="A0A150XBR5"/>
<reference evidence="12 13" key="1">
    <citation type="submission" date="2016-01" db="EMBL/GenBank/DDBJ databases">
        <title>Genome sequencing of Roseivirga spongicola UST030701-084.</title>
        <authorList>
            <person name="Selvaratnam C."/>
            <person name="Thevarajoo S."/>
            <person name="Goh K.M."/>
            <person name="Ee R."/>
            <person name="Chan K.-G."/>
            <person name="Chong C.S."/>
        </authorList>
    </citation>
    <scope>NUCLEOTIDE SEQUENCE [LARGE SCALE GENOMIC DNA]</scope>
    <source>
        <strain evidence="12 13">UST030701-084</strain>
    </source>
</reference>
<evidence type="ECO:0000256" key="6">
    <source>
        <dbReference type="ARBA" id="ARBA00023186"/>
    </source>
</evidence>
<evidence type="ECO:0000256" key="7">
    <source>
        <dbReference type="ARBA" id="ARBA00023235"/>
    </source>
</evidence>
<dbReference type="OrthoDB" id="9808891at2"/>
<comment type="function">
    <text evidence="8">Also involved in hydrogenase metallocenter assembly, probably by participating in the nickel insertion step. This function in hydrogenase biosynthesis requires chaperone activity and the presence of the metal-binding domain, but not PPIase activity.</text>
</comment>
<evidence type="ECO:0000256" key="8">
    <source>
        <dbReference type="ARBA" id="ARBA00037071"/>
    </source>
</evidence>
<dbReference type="Gene3D" id="3.10.50.40">
    <property type="match status" value="1"/>
</dbReference>
<dbReference type="RefSeq" id="WP_068219813.1">
    <property type="nucleotide sequence ID" value="NZ_CP139724.1"/>
</dbReference>
<gene>
    <name evidence="12" type="ORF">AWW68_08375</name>
</gene>
<keyword evidence="4" id="KW-0963">Cytoplasm</keyword>
<dbReference type="GO" id="GO:0005737">
    <property type="term" value="C:cytoplasm"/>
    <property type="evidence" value="ECO:0007669"/>
    <property type="project" value="UniProtKB-SubCell"/>
</dbReference>
<evidence type="ECO:0000259" key="11">
    <source>
        <dbReference type="PROSITE" id="PS50059"/>
    </source>
</evidence>
<evidence type="ECO:0000313" key="13">
    <source>
        <dbReference type="Proteomes" id="UP000075606"/>
    </source>
</evidence>
<dbReference type="EMBL" id="LRPC01000012">
    <property type="protein sequence ID" value="KYG76163.1"/>
    <property type="molecule type" value="Genomic_DNA"/>
</dbReference>
<evidence type="ECO:0000256" key="5">
    <source>
        <dbReference type="ARBA" id="ARBA00023110"/>
    </source>
</evidence>
<dbReference type="PROSITE" id="PS50059">
    <property type="entry name" value="FKBP_PPIASE"/>
    <property type="match status" value="1"/>
</dbReference>
<dbReference type="Pfam" id="PF00254">
    <property type="entry name" value="FKBP_C"/>
    <property type="match status" value="1"/>
</dbReference>
<organism evidence="12 13">
    <name type="scientific">Roseivirga spongicola</name>
    <dbReference type="NCBI Taxonomy" id="333140"/>
    <lineage>
        <taxon>Bacteria</taxon>
        <taxon>Pseudomonadati</taxon>
        <taxon>Bacteroidota</taxon>
        <taxon>Cytophagia</taxon>
        <taxon>Cytophagales</taxon>
        <taxon>Roseivirgaceae</taxon>
        <taxon>Roseivirga</taxon>
    </lineage>
</organism>
<keyword evidence="7 9" id="KW-0413">Isomerase</keyword>
<name>A0A150XBR5_9BACT</name>
<sequence length="142" mass="15222">MPKAKAGDSVKVHYTGKLKDGTVFDSSEGREPLAFQVGAGQMIKGFDAAVDGMEVGDTKTAEIPAAEAYGEARQDLIFDVPKSNLPEDLKPEVGQQLAMSQPNGQQVPVTVKEVEEDKVIIDANHQLAGKDLIFDIQLVEIG</sequence>
<dbReference type="GO" id="GO:0003755">
    <property type="term" value="F:peptidyl-prolyl cis-trans isomerase activity"/>
    <property type="evidence" value="ECO:0007669"/>
    <property type="project" value="UniProtKB-UniRule"/>
</dbReference>
<comment type="catalytic activity">
    <reaction evidence="1 9 10">
        <text>[protein]-peptidylproline (omega=180) = [protein]-peptidylproline (omega=0)</text>
        <dbReference type="Rhea" id="RHEA:16237"/>
        <dbReference type="Rhea" id="RHEA-COMP:10747"/>
        <dbReference type="Rhea" id="RHEA-COMP:10748"/>
        <dbReference type="ChEBI" id="CHEBI:83833"/>
        <dbReference type="ChEBI" id="CHEBI:83834"/>
        <dbReference type="EC" id="5.2.1.8"/>
    </reaction>
</comment>
<evidence type="ECO:0000256" key="9">
    <source>
        <dbReference type="PROSITE-ProRule" id="PRU00277"/>
    </source>
</evidence>
<comment type="subcellular location">
    <subcellularLocation>
        <location evidence="2">Cytoplasm</location>
    </subcellularLocation>
</comment>
<proteinExistence type="inferred from homology"/>
<comment type="caution">
    <text evidence="12">The sequence shown here is derived from an EMBL/GenBank/DDBJ whole genome shotgun (WGS) entry which is preliminary data.</text>
</comment>
<keyword evidence="5 9" id="KW-0697">Rotamase</keyword>